<evidence type="ECO:0000256" key="4">
    <source>
        <dbReference type="PROSITE-ProRule" id="PRU00284"/>
    </source>
</evidence>
<dbReference type="InterPro" id="IPR004090">
    <property type="entry name" value="Chemotax_Me-accpt_rcpt"/>
</dbReference>
<dbReference type="EMBL" id="CP052766">
    <property type="protein sequence ID" value="QJR80719.1"/>
    <property type="molecule type" value="Genomic_DNA"/>
</dbReference>
<feature type="domain" description="Methyl-accepting transducer" evidence="6">
    <location>
        <begin position="268"/>
        <end position="504"/>
    </location>
</feature>
<dbReference type="PROSITE" id="PS50111">
    <property type="entry name" value="CHEMOTAXIS_TRANSDUC_2"/>
    <property type="match status" value="1"/>
</dbReference>
<evidence type="ECO:0000313" key="9">
    <source>
        <dbReference type="Proteomes" id="UP000219285"/>
    </source>
</evidence>
<organism evidence="8 9">
    <name type="scientific">Alteromonas pelagimontana</name>
    <dbReference type="NCBI Taxonomy" id="1858656"/>
    <lineage>
        <taxon>Bacteria</taxon>
        <taxon>Pseudomonadati</taxon>
        <taxon>Pseudomonadota</taxon>
        <taxon>Gammaproteobacteria</taxon>
        <taxon>Alteromonadales</taxon>
        <taxon>Alteromonadaceae</taxon>
        <taxon>Alteromonas/Salinimonas group</taxon>
        <taxon>Alteromonas</taxon>
    </lineage>
</organism>
<feature type="transmembrane region" description="Helical" evidence="5">
    <location>
        <begin position="189"/>
        <end position="210"/>
    </location>
</feature>
<evidence type="ECO:0000259" key="6">
    <source>
        <dbReference type="PROSITE" id="PS50111"/>
    </source>
</evidence>
<name>A0A6M4MCE6_9ALTE</name>
<dbReference type="Proteomes" id="UP000219285">
    <property type="component" value="Chromosome"/>
</dbReference>
<keyword evidence="9" id="KW-1185">Reference proteome</keyword>
<dbReference type="InterPro" id="IPR003660">
    <property type="entry name" value="HAMP_dom"/>
</dbReference>
<dbReference type="Pfam" id="PF00672">
    <property type="entry name" value="HAMP"/>
    <property type="match status" value="1"/>
</dbReference>
<dbReference type="GO" id="GO:0006935">
    <property type="term" value="P:chemotaxis"/>
    <property type="evidence" value="ECO:0007669"/>
    <property type="project" value="InterPro"/>
</dbReference>
<proteinExistence type="inferred from homology"/>
<dbReference type="GO" id="GO:0004888">
    <property type="term" value="F:transmembrane signaling receptor activity"/>
    <property type="evidence" value="ECO:0007669"/>
    <property type="project" value="InterPro"/>
</dbReference>
<dbReference type="KEGG" id="apel:CA267_007965"/>
<feature type="domain" description="HAMP" evidence="7">
    <location>
        <begin position="211"/>
        <end position="263"/>
    </location>
</feature>
<dbReference type="PRINTS" id="PR00260">
    <property type="entry name" value="CHEMTRNSDUCR"/>
</dbReference>
<keyword evidence="5" id="KW-1133">Transmembrane helix</keyword>
<dbReference type="PROSITE" id="PS50885">
    <property type="entry name" value="HAMP"/>
    <property type="match status" value="1"/>
</dbReference>
<feature type="transmembrane region" description="Helical" evidence="5">
    <location>
        <begin position="12"/>
        <end position="30"/>
    </location>
</feature>
<dbReference type="GO" id="GO:0016020">
    <property type="term" value="C:membrane"/>
    <property type="evidence" value="ECO:0007669"/>
    <property type="project" value="UniProtKB-SubCell"/>
</dbReference>
<dbReference type="InterPro" id="IPR004089">
    <property type="entry name" value="MCPsignal_dom"/>
</dbReference>
<keyword evidence="5" id="KW-0472">Membrane</keyword>
<reference evidence="8 9" key="2">
    <citation type="submission" date="2020-04" db="EMBL/GenBank/DDBJ databases">
        <title>Complete genome sequence of Alteromonas pelagimontana 5.12T.</title>
        <authorList>
            <person name="Sinha R.K."/>
            <person name="Krishnan K.P."/>
            <person name="Kurian J.P."/>
        </authorList>
    </citation>
    <scope>NUCLEOTIDE SEQUENCE [LARGE SCALE GENOMIC DNA]</scope>
    <source>
        <strain evidence="8 9">5.12</strain>
    </source>
</reference>
<evidence type="ECO:0000313" key="8">
    <source>
        <dbReference type="EMBL" id="QJR80719.1"/>
    </source>
</evidence>
<evidence type="ECO:0000256" key="5">
    <source>
        <dbReference type="SAM" id="Phobius"/>
    </source>
</evidence>
<protein>
    <submittedName>
        <fullName evidence="8">Methyl-accepting chemotaxis protein</fullName>
    </submittedName>
</protein>
<dbReference type="SMART" id="SM00283">
    <property type="entry name" value="MA"/>
    <property type="match status" value="1"/>
</dbReference>
<dbReference type="RefSeq" id="WP_075607981.1">
    <property type="nucleotide sequence ID" value="NZ_CP052766.1"/>
</dbReference>
<dbReference type="PANTHER" id="PTHR32089:SF112">
    <property type="entry name" value="LYSOZYME-LIKE PROTEIN-RELATED"/>
    <property type="match status" value="1"/>
</dbReference>
<evidence type="ECO:0000256" key="1">
    <source>
        <dbReference type="ARBA" id="ARBA00004370"/>
    </source>
</evidence>
<gene>
    <name evidence="8" type="ORF">CA267_007965</name>
</gene>
<dbReference type="SMART" id="SM00304">
    <property type="entry name" value="HAMP"/>
    <property type="match status" value="1"/>
</dbReference>
<dbReference type="Pfam" id="PF00015">
    <property type="entry name" value="MCPsignal"/>
    <property type="match status" value="1"/>
</dbReference>
<keyword evidence="5" id="KW-0812">Transmembrane</keyword>
<dbReference type="AlphaFoldDB" id="A0A6M4MCE6"/>
<dbReference type="OrthoDB" id="2489132at2"/>
<reference evidence="9" key="1">
    <citation type="submission" date="2014-12" db="EMBL/GenBank/DDBJ databases">
        <title>Complete genome sequence of a multi-drug resistant Klebsiella pneumoniae.</title>
        <authorList>
            <person name="Hua X."/>
            <person name="Chen Q."/>
            <person name="Li X."/>
            <person name="Feng Y."/>
            <person name="Ruan Z."/>
            <person name="Yu Y."/>
        </authorList>
    </citation>
    <scope>NUCLEOTIDE SEQUENCE [LARGE SCALE GENOMIC DNA]</scope>
    <source>
        <strain evidence="9">5.12</strain>
    </source>
</reference>
<sequence>MKLNILRKLQILALIIVVIFSAAILVMRSANNDVANQFTRFHQEDFQAFLNFEEVKGVQVDTTLSIRGLQIAYLLGLNDQIREYRSAIQTNNRTTPQLINALKNAAATDNMERLRELEALVLDFQKKAMRFVNAMDSAADNKAPFDVFKAFVDSYDALSAFFIEYEQYLNESANATQENINEAISSADMVFYIGMILALLISAALSQYIANGINRGIQALKDTALRLADGDLLTRAQIESHDELLELGEALNLTIERLRRTITTIQSSSEVVTANSNTVMQYNGEVKASADEITSNTNQAAAAIEEMSLTSQNIAENINNTAVAAEEINRVATACLSASNESVAEIDTLLASFTATVTTVEQLKAQTDSINRILEVIKAIAGQTNLLALNAAIEAARAGEQGRGFAVVADEVRQLAQRSHNSVSEIETLLSNLVAAGDSASSQMEQSNAIANNLNQRIEVSNELMAEIQTKVSGVNHQAQEIASAAEEQSSVVLEISKNMHSIKLLVDKNPETVNTSNKKSEEMKQSANQVNKQLMTFRLQ</sequence>
<dbReference type="FunFam" id="1.10.287.950:FF:000001">
    <property type="entry name" value="Methyl-accepting chemotaxis sensory transducer"/>
    <property type="match status" value="1"/>
</dbReference>
<evidence type="ECO:0000256" key="3">
    <source>
        <dbReference type="ARBA" id="ARBA00029447"/>
    </source>
</evidence>
<comment type="subcellular location">
    <subcellularLocation>
        <location evidence="1">Membrane</location>
    </subcellularLocation>
</comment>
<dbReference type="PANTHER" id="PTHR32089">
    <property type="entry name" value="METHYL-ACCEPTING CHEMOTAXIS PROTEIN MCPB"/>
    <property type="match status" value="1"/>
</dbReference>
<dbReference type="Gene3D" id="1.10.287.950">
    <property type="entry name" value="Methyl-accepting chemotaxis protein"/>
    <property type="match status" value="1"/>
</dbReference>
<dbReference type="CDD" id="cd06225">
    <property type="entry name" value="HAMP"/>
    <property type="match status" value="1"/>
</dbReference>
<dbReference type="SUPFAM" id="SSF58104">
    <property type="entry name" value="Methyl-accepting chemotaxis protein (MCP) signaling domain"/>
    <property type="match status" value="1"/>
</dbReference>
<keyword evidence="2 4" id="KW-0807">Transducer</keyword>
<evidence type="ECO:0000259" key="7">
    <source>
        <dbReference type="PROSITE" id="PS50885"/>
    </source>
</evidence>
<evidence type="ECO:0000256" key="2">
    <source>
        <dbReference type="ARBA" id="ARBA00023224"/>
    </source>
</evidence>
<dbReference type="GO" id="GO:0007165">
    <property type="term" value="P:signal transduction"/>
    <property type="evidence" value="ECO:0007669"/>
    <property type="project" value="UniProtKB-KW"/>
</dbReference>
<comment type="similarity">
    <text evidence="3">Belongs to the methyl-accepting chemotaxis (MCP) protein family.</text>
</comment>
<accession>A0A6M4MCE6</accession>